<dbReference type="GO" id="GO:0006221">
    <property type="term" value="P:pyrimidine nucleotide biosynthetic process"/>
    <property type="evidence" value="ECO:0007669"/>
    <property type="project" value="UniProtKB-KW"/>
</dbReference>
<dbReference type="GO" id="GO:0005737">
    <property type="term" value="C:cytoplasm"/>
    <property type="evidence" value="ECO:0007669"/>
    <property type="project" value="TreeGrafter"/>
</dbReference>
<keyword evidence="4" id="KW-1185">Reference proteome</keyword>
<dbReference type="RefSeq" id="WP_129464063.1">
    <property type="nucleotide sequence ID" value="NZ_SBKQ01000006.1"/>
</dbReference>
<proteinExistence type="predicted"/>
<dbReference type="OrthoDB" id="9765462at2"/>
<dbReference type="Gene3D" id="2.30.40.10">
    <property type="entry name" value="Urease, subunit C, domain 1"/>
    <property type="match status" value="1"/>
</dbReference>
<protein>
    <submittedName>
        <fullName evidence="3">Dihydroorotase</fullName>
    </submittedName>
</protein>
<dbReference type="GO" id="GO:0004038">
    <property type="term" value="F:allantoinase activity"/>
    <property type="evidence" value="ECO:0007669"/>
    <property type="project" value="TreeGrafter"/>
</dbReference>
<comment type="caution">
    <text evidence="3">The sequence shown here is derived from an EMBL/GenBank/DDBJ whole genome shotgun (WGS) entry which is preliminary data.</text>
</comment>
<accession>A0A4Q1KSH0</accession>
<dbReference type="Proteomes" id="UP000289734">
    <property type="component" value="Unassembled WGS sequence"/>
</dbReference>
<gene>
    <name evidence="3" type="ORF">EQG68_06910</name>
</gene>
<dbReference type="CDD" id="cd01317">
    <property type="entry name" value="DHOase_IIa"/>
    <property type="match status" value="1"/>
</dbReference>
<reference evidence="4" key="1">
    <citation type="submission" date="2019-01" db="EMBL/GenBank/DDBJ databases">
        <title>Cytophagaceae bacterium strain CAR-16.</title>
        <authorList>
            <person name="Chen W.-M."/>
        </authorList>
    </citation>
    <scope>NUCLEOTIDE SEQUENCE [LARGE SCALE GENOMIC DNA]</scope>
    <source>
        <strain evidence="4">ICH-30</strain>
    </source>
</reference>
<evidence type="ECO:0000313" key="3">
    <source>
        <dbReference type="EMBL" id="RXR32550.1"/>
    </source>
</evidence>
<dbReference type="InterPro" id="IPR004722">
    <property type="entry name" value="DHOase"/>
</dbReference>
<dbReference type="InterPro" id="IPR011059">
    <property type="entry name" value="Metal-dep_hydrolase_composite"/>
</dbReference>
<dbReference type="GO" id="GO:0004151">
    <property type="term" value="F:dihydroorotase activity"/>
    <property type="evidence" value="ECO:0007669"/>
    <property type="project" value="InterPro"/>
</dbReference>
<dbReference type="Pfam" id="PF12890">
    <property type="entry name" value="DHOase"/>
    <property type="match status" value="1"/>
</dbReference>
<evidence type="ECO:0000256" key="1">
    <source>
        <dbReference type="ARBA" id="ARBA00022975"/>
    </source>
</evidence>
<evidence type="ECO:0000313" key="4">
    <source>
        <dbReference type="Proteomes" id="UP000289734"/>
    </source>
</evidence>
<dbReference type="SUPFAM" id="SSF51556">
    <property type="entry name" value="Metallo-dependent hydrolases"/>
    <property type="match status" value="1"/>
</dbReference>
<evidence type="ECO:0000259" key="2">
    <source>
        <dbReference type="Pfam" id="PF12890"/>
    </source>
</evidence>
<dbReference type="SUPFAM" id="SSF51338">
    <property type="entry name" value="Composite domain of metallo-dependent hydrolases"/>
    <property type="match status" value="1"/>
</dbReference>
<dbReference type="GO" id="GO:0006145">
    <property type="term" value="P:purine nucleobase catabolic process"/>
    <property type="evidence" value="ECO:0007669"/>
    <property type="project" value="TreeGrafter"/>
</dbReference>
<dbReference type="InterPro" id="IPR050138">
    <property type="entry name" value="DHOase/Allantoinase_Hydrolase"/>
</dbReference>
<dbReference type="PANTHER" id="PTHR43668">
    <property type="entry name" value="ALLANTOINASE"/>
    <property type="match status" value="1"/>
</dbReference>
<dbReference type="InterPro" id="IPR024403">
    <property type="entry name" value="DHOase_cat"/>
</dbReference>
<dbReference type="PANTHER" id="PTHR43668:SF2">
    <property type="entry name" value="ALLANTOINASE"/>
    <property type="match status" value="1"/>
</dbReference>
<dbReference type="GO" id="GO:0046872">
    <property type="term" value="F:metal ion binding"/>
    <property type="evidence" value="ECO:0007669"/>
    <property type="project" value="InterPro"/>
</dbReference>
<dbReference type="AlphaFoldDB" id="A0A4Q1KSH0"/>
<dbReference type="InterPro" id="IPR032466">
    <property type="entry name" value="Metal_Hydrolase"/>
</dbReference>
<name>A0A4Q1KSH0_9FLAO</name>
<keyword evidence="1" id="KW-0665">Pyrimidine biosynthesis</keyword>
<sequence>MKIIIRNATIIDPNGEHHNQKIDLKIEGKTIEKMGVNLPSEKDYEEISLENLHLSKGWFDSSVSLGEPGFEDRETIANGLTVAAKSGFTAIALQPNSFPVIDNQSQVRFVKEKASNNAVNLFPIGALTKGSEGNDLAELFDMKNAGAIAFGDYGKNCTNANLLKIGLQYVQDFDGMVIAFSQDEKIKGNGVVHEGIVSTRLGLKGIPTLAEELIVARNLFLLEYTGGKLHIPTISSAKSVELIKDAKAKGLHVSCSVAVHHLVLTDEKLEGFDTRMKVSPPLRDEKNRKALIQGVLDGTIDMITSDHNPMDIEHKKMEFDLAKNGTIGLESAFGALLNVLPLTVIIDKLTNGKTTFGLENSTIKEGAAADLTFFNPNAEWIFGKDNILSKSKNSAFLGEKMKGKVYGIYNNGKLVLENGAK</sequence>
<organism evidence="3 4">
    <name type="scientific">Flavobacterium piscinae</name>
    <dbReference type="NCBI Taxonomy" id="2506424"/>
    <lineage>
        <taxon>Bacteria</taxon>
        <taxon>Pseudomonadati</taxon>
        <taxon>Bacteroidota</taxon>
        <taxon>Flavobacteriia</taxon>
        <taxon>Flavobacteriales</taxon>
        <taxon>Flavobacteriaceae</taxon>
        <taxon>Flavobacterium</taxon>
    </lineage>
</organism>
<feature type="domain" description="Dihydroorotase catalytic" evidence="2">
    <location>
        <begin position="57"/>
        <end position="237"/>
    </location>
</feature>
<dbReference type="NCBIfam" id="TIGR00857">
    <property type="entry name" value="pyrC_multi"/>
    <property type="match status" value="1"/>
</dbReference>
<dbReference type="Gene3D" id="3.20.20.140">
    <property type="entry name" value="Metal-dependent hydrolases"/>
    <property type="match status" value="1"/>
</dbReference>
<dbReference type="EMBL" id="SBKQ01000006">
    <property type="protein sequence ID" value="RXR32550.1"/>
    <property type="molecule type" value="Genomic_DNA"/>
</dbReference>